<dbReference type="InterPro" id="IPR050721">
    <property type="entry name" value="Trk_Ktr_HKT_K-transport"/>
</dbReference>
<dbReference type="NCBIfam" id="NF007038">
    <property type="entry name" value="PRK09496.2-6"/>
    <property type="match status" value="1"/>
</dbReference>
<feature type="domain" description="RCK N-terminal" evidence="7">
    <location>
        <begin position="1"/>
        <end position="121"/>
    </location>
</feature>
<dbReference type="Pfam" id="PF02254">
    <property type="entry name" value="TrkA_N"/>
    <property type="match status" value="2"/>
</dbReference>
<dbReference type="InterPro" id="IPR006036">
    <property type="entry name" value="K_uptake_TrkA"/>
</dbReference>
<sequence>MRVIIAGVGNVGFHLAKLLCQEGQDIVLIDQAADKLKMAANQVDAATIKGTATSYTVLEEAGVSEADLLIAVTSSEEVNITTAIIAKHLGAKRTIARISNTEFLYKKDKLNLKHLGIDDIISPESLAAREIKRLLKEVAITDSFDFEKGLLQLIGVNIEAKSPLIGKSMIEVAKINPDQSFMTVAILREDETIIPYGDTTFQEGDHVYFVAQPESVEKLLFLSGKKKEGVKSLMILGGSRVGFHAAKILSNKYNVKLIEKDSQKCFELADELPDAMVINGDGRNVELLEEESINEMDAFIAVTGDSETNIISCLVAKKLGVKKTIAMVENMDYIHLSQSIGVDTMINKKLIAANFIFRHVRQGEIVSITSIHGVNAEILEFEVQENSKITQHQLRNLQFPKSAIIGGVIRDGKGLTTPGNFRFQAKDRVVVLSKPECIKKVESYFT</sequence>
<dbReference type="AlphaFoldDB" id="A0A150X5X2"/>
<dbReference type="OrthoDB" id="9775180at2"/>
<dbReference type="Pfam" id="PF02080">
    <property type="entry name" value="TrkA_C"/>
    <property type="match status" value="2"/>
</dbReference>
<dbReference type="InterPro" id="IPR003148">
    <property type="entry name" value="RCK_N"/>
</dbReference>
<feature type="domain" description="RCK C-terminal" evidence="8">
    <location>
        <begin position="366"/>
        <end position="446"/>
    </location>
</feature>
<dbReference type="STRING" id="333140.AWW68_15625"/>
<evidence type="ECO:0000259" key="8">
    <source>
        <dbReference type="PROSITE" id="PS51202"/>
    </source>
</evidence>
<evidence type="ECO:0000313" key="10">
    <source>
        <dbReference type="Proteomes" id="UP000075606"/>
    </source>
</evidence>
<dbReference type="NCBIfam" id="NF007041">
    <property type="entry name" value="PRK09496.3-4"/>
    <property type="match status" value="1"/>
</dbReference>
<evidence type="ECO:0000259" key="7">
    <source>
        <dbReference type="PROSITE" id="PS51201"/>
    </source>
</evidence>
<dbReference type="GO" id="GO:0005886">
    <property type="term" value="C:plasma membrane"/>
    <property type="evidence" value="ECO:0007669"/>
    <property type="project" value="InterPro"/>
</dbReference>
<dbReference type="PANTHER" id="PTHR43833:SF5">
    <property type="entry name" value="TRK SYSTEM POTASSIUM UPTAKE PROTEIN TRKA"/>
    <property type="match status" value="1"/>
</dbReference>
<accession>A0A150X5X2</accession>
<dbReference type="NCBIfam" id="NF007039">
    <property type="entry name" value="PRK09496.3-2"/>
    <property type="match status" value="1"/>
</dbReference>
<dbReference type="NCBIfam" id="NF007031">
    <property type="entry name" value="PRK09496.1-2"/>
    <property type="match status" value="1"/>
</dbReference>
<evidence type="ECO:0000256" key="5">
    <source>
        <dbReference type="ARBA" id="ARBA00023027"/>
    </source>
</evidence>
<evidence type="ECO:0000256" key="4">
    <source>
        <dbReference type="ARBA" id="ARBA00022958"/>
    </source>
</evidence>
<organism evidence="9 10">
    <name type="scientific">Roseivirga spongicola</name>
    <dbReference type="NCBI Taxonomy" id="333140"/>
    <lineage>
        <taxon>Bacteria</taxon>
        <taxon>Pseudomonadati</taxon>
        <taxon>Bacteroidota</taxon>
        <taxon>Cytophagia</taxon>
        <taxon>Cytophagales</taxon>
        <taxon>Roseivirgaceae</taxon>
        <taxon>Roseivirga</taxon>
    </lineage>
</organism>
<dbReference type="EMBL" id="LRPC01000028">
    <property type="protein sequence ID" value="KYG74086.1"/>
    <property type="molecule type" value="Genomic_DNA"/>
</dbReference>
<evidence type="ECO:0000256" key="2">
    <source>
        <dbReference type="ARBA" id="ARBA00022448"/>
    </source>
</evidence>
<evidence type="ECO:0000256" key="1">
    <source>
        <dbReference type="ARBA" id="ARBA00017378"/>
    </source>
</evidence>
<evidence type="ECO:0000256" key="6">
    <source>
        <dbReference type="ARBA" id="ARBA00023065"/>
    </source>
</evidence>
<evidence type="ECO:0000256" key="3">
    <source>
        <dbReference type="ARBA" id="ARBA00022538"/>
    </source>
</evidence>
<dbReference type="SUPFAM" id="SSF116726">
    <property type="entry name" value="TrkA C-terminal domain-like"/>
    <property type="match status" value="2"/>
</dbReference>
<reference evidence="9 10" key="1">
    <citation type="submission" date="2016-01" db="EMBL/GenBank/DDBJ databases">
        <title>Genome sequencing of Roseivirga spongicola UST030701-084.</title>
        <authorList>
            <person name="Selvaratnam C."/>
            <person name="Thevarajoo S."/>
            <person name="Goh K.M."/>
            <person name="Ee R."/>
            <person name="Chan K.-G."/>
            <person name="Chong C.S."/>
        </authorList>
    </citation>
    <scope>NUCLEOTIDE SEQUENCE [LARGE SCALE GENOMIC DNA]</scope>
    <source>
        <strain evidence="9 10">UST030701-084</strain>
    </source>
</reference>
<dbReference type="RefSeq" id="WP_068223509.1">
    <property type="nucleotide sequence ID" value="NZ_CP139724.1"/>
</dbReference>
<name>A0A150X5X2_9BACT</name>
<keyword evidence="2" id="KW-0813">Transport</keyword>
<dbReference type="PROSITE" id="PS51202">
    <property type="entry name" value="RCK_C"/>
    <property type="match status" value="2"/>
</dbReference>
<dbReference type="Proteomes" id="UP000075606">
    <property type="component" value="Unassembled WGS sequence"/>
</dbReference>
<proteinExistence type="predicted"/>
<dbReference type="PRINTS" id="PR00335">
    <property type="entry name" value="KUPTAKETRKA"/>
</dbReference>
<keyword evidence="10" id="KW-1185">Reference proteome</keyword>
<dbReference type="NCBIfam" id="NF007032">
    <property type="entry name" value="PRK09496.1-4"/>
    <property type="match status" value="1"/>
</dbReference>
<dbReference type="SUPFAM" id="SSF51735">
    <property type="entry name" value="NAD(P)-binding Rossmann-fold domains"/>
    <property type="match status" value="2"/>
</dbReference>
<keyword evidence="5" id="KW-0520">NAD</keyword>
<dbReference type="Gene3D" id="3.40.50.720">
    <property type="entry name" value="NAD(P)-binding Rossmann-like Domain"/>
    <property type="match status" value="2"/>
</dbReference>
<dbReference type="GO" id="GO:0015079">
    <property type="term" value="F:potassium ion transmembrane transporter activity"/>
    <property type="evidence" value="ECO:0007669"/>
    <property type="project" value="InterPro"/>
</dbReference>
<gene>
    <name evidence="9" type="ORF">AWW68_15625</name>
</gene>
<protein>
    <recommendedName>
        <fullName evidence="1">Trk system potassium uptake protein TrkA</fullName>
    </recommendedName>
</protein>
<dbReference type="PANTHER" id="PTHR43833">
    <property type="entry name" value="POTASSIUM CHANNEL PROTEIN 2-RELATED-RELATED"/>
    <property type="match status" value="1"/>
</dbReference>
<keyword evidence="3" id="KW-0633">Potassium transport</keyword>
<comment type="caution">
    <text evidence="9">The sequence shown here is derived from an EMBL/GenBank/DDBJ whole genome shotgun (WGS) entry which is preliminary data.</text>
</comment>
<feature type="domain" description="RCK C-terminal" evidence="8">
    <location>
        <begin position="141"/>
        <end position="225"/>
    </location>
</feature>
<keyword evidence="4" id="KW-0630">Potassium</keyword>
<evidence type="ECO:0000313" key="9">
    <source>
        <dbReference type="EMBL" id="KYG74086.1"/>
    </source>
</evidence>
<feature type="domain" description="RCK N-terminal" evidence="7">
    <location>
        <begin position="230"/>
        <end position="346"/>
    </location>
</feature>
<dbReference type="InterPro" id="IPR036291">
    <property type="entry name" value="NAD(P)-bd_dom_sf"/>
</dbReference>
<dbReference type="PROSITE" id="PS51201">
    <property type="entry name" value="RCK_N"/>
    <property type="match status" value="2"/>
</dbReference>
<dbReference type="InterPro" id="IPR006037">
    <property type="entry name" value="RCK_C"/>
</dbReference>
<keyword evidence="6" id="KW-0406">Ion transport</keyword>
<dbReference type="Gene3D" id="3.30.70.1450">
    <property type="entry name" value="Regulator of K+ conductance, C-terminal domain"/>
    <property type="match status" value="2"/>
</dbReference>
<dbReference type="InterPro" id="IPR036721">
    <property type="entry name" value="RCK_C_sf"/>
</dbReference>